<dbReference type="PANTHER" id="PTHR16305">
    <property type="entry name" value="TESTICULAR SOLUBLE ADENYLYL CYCLASE"/>
    <property type="match status" value="1"/>
</dbReference>
<evidence type="ECO:0000256" key="2">
    <source>
        <dbReference type="ARBA" id="ARBA00022840"/>
    </source>
</evidence>
<dbReference type="EMBL" id="JAPDOD010000004">
    <property type="protein sequence ID" value="MDA0159934.1"/>
    <property type="molecule type" value="Genomic_DNA"/>
</dbReference>
<accession>A0A9X3MNX4</accession>
<dbReference type="Gene3D" id="3.40.50.300">
    <property type="entry name" value="P-loop containing nucleotide triphosphate hydrolases"/>
    <property type="match status" value="1"/>
</dbReference>
<dbReference type="Proteomes" id="UP001149140">
    <property type="component" value="Unassembled WGS sequence"/>
</dbReference>
<dbReference type="Pfam" id="PF13191">
    <property type="entry name" value="AAA_16"/>
    <property type="match status" value="1"/>
</dbReference>
<proteinExistence type="predicted"/>
<dbReference type="InterPro" id="IPR027417">
    <property type="entry name" value="P-loop_NTPase"/>
</dbReference>
<dbReference type="GO" id="GO:0005737">
    <property type="term" value="C:cytoplasm"/>
    <property type="evidence" value="ECO:0007669"/>
    <property type="project" value="TreeGrafter"/>
</dbReference>
<name>A0A9X3MNX4_9ACTN</name>
<protein>
    <submittedName>
        <fullName evidence="4">AAA family ATPase</fullName>
    </submittedName>
</protein>
<gene>
    <name evidence="4" type="ORF">OM076_06655</name>
</gene>
<dbReference type="GO" id="GO:0005524">
    <property type="term" value="F:ATP binding"/>
    <property type="evidence" value="ECO:0007669"/>
    <property type="project" value="UniProtKB-KW"/>
</dbReference>
<dbReference type="AlphaFoldDB" id="A0A9X3MNX4"/>
<keyword evidence="5" id="KW-1185">Reference proteome</keyword>
<feature type="non-terminal residue" evidence="4">
    <location>
        <position position="410"/>
    </location>
</feature>
<evidence type="ECO:0000313" key="5">
    <source>
        <dbReference type="Proteomes" id="UP001149140"/>
    </source>
</evidence>
<dbReference type="RefSeq" id="WP_270039019.1">
    <property type="nucleotide sequence ID" value="NZ_JAPDOD010000004.1"/>
</dbReference>
<dbReference type="PANTHER" id="PTHR16305:SF35">
    <property type="entry name" value="TRANSCRIPTIONAL ACTIVATOR DOMAIN"/>
    <property type="match status" value="1"/>
</dbReference>
<dbReference type="SUPFAM" id="SSF52540">
    <property type="entry name" value="P-loop containing nucleoside triphosphate hydrolases"/>
    <property type="match status" value="1"/>
</dbReference>
<evidence type="ECO:0000259" key="3">
    <source>
        <dbReference type="Pfam" id="PF13191"/>
    </source>
</evidence>
<dbReference type="GO" id="GO:0004016">
    <property type="term" value="F:adenylate cyclase activity"/>
    <property type="evidence" value="ECO:0007669"/>
    <property type="project" value="TreeGrafter"/>
</dbReference>
<comment type="caution">
    <text evidence="4">The sequence shown here is derived from an EMBL/GenBank/DDBJ whole genome shotgun (WGS) entry which is preliminary data.</text>
</comment>
<evidence type="ECO:0000313" key="4">
    <source>
        <dbReference type="EMBL" id="MDA0159934.1"/>
    </source>
</evidence>
<sequence>MRSQPNALRGRWRERALLDRLLASVRVRESRSLVVRGEAGVGKTALLEYVAARASDDEVLRAVGVESEIELPFAALHQLCVPLLDRLERLPVPQRDALNTAFGLHAGDVPDRFVVGLAVLSLLGEAAEERPLICLVDDAQWLDRTSAQVLAFVARRLEAEGVALVFAEREASSILAGLPALVVEGLDFQAARALLEDALAGPLDPRVRDRIIAETRGNPLALLELPRGMTPAELAGGFGLPDATPLGDRIERSFQRRVAGMPRATRQLLLIAAAEPIGDPTRLWQAAARLRVDVVAALAGAEDLIAVDARVRFRHPLVRSAIYRVATPKERSEVHRALAESIPDGIDPDRRTWHRAHAAAGSDEEIAAELEASAGRAQARGGLAAAAAFLERAVELTPDPGRRAQRALAA</sequence>
<reference evidence="4" key="1">
    <citation type="submission" date="2022-10" db="EMBL/GenBank/DDBJ databases">
        <title>The WGS of Solirubrobacter ginsenosidimutans DSM 21036.</title>
        <authorList>
            <person name="Jiang Z."/>
        </authorList>
    </citation>
    <scope>NUCLEOTIDE SEQUENCE</scope>
    <source>
        <strain evidence="4">DSM 21036</strain>
    </source>
</reference>
<keyword evidence="2" id="KW-0067">ATP-binding</keyword>
<dbReference type="InterPro" id="IPR041664">
    <property type="entry name" value="AAA_16"/>
</dbReference>
<feature type="domain" description="Orc1-like AAA ATPase" evidence="3">
    <location>
        <begin position="8"/>
        <end position="164"/>
    </location>
</feature>
<keyword evidence="1" id="KW-0547">Nucleotide-binding</keyword>
<organism evidence="4 5">
    <name type="scientific">Solirubrobacter ginsenosidimutans</name>
    <dbReference type="NCBI Taxonomy" id="490573"/>
    <lineage>
        <taxon>Bacteria</taxon>
        <taxon>Bacillati</taxon>
        <taxon>Actinomycetota</taxon>
        <taxon>Thermoleophilia</taxon>
        <taxon>Solirubrobacterales</taxon>
        <taxon>Solirubrobacteraceae</taxon>
        <taxon>Solirubrobacter</taxon>
    </lineage>
</organism>
<evidence type="ECO:0000256" key="1">
    <source>
        <dbReference type="ARBA" id="ARBA00022741"/>
    </source>
</evidence>